<proteinExistence type="predicted"/>
<keyword evidence="2" id="KW-1133">Transmembrane helix</keyword>
<feature type="transmembrane region" description="Helical" evidence="2">
    <location>
        <begin position="49"/>
        <end position="75"/>
    </location>
</feature>
<dbReference type="RefSeq" id="WP_307346243.1">
    <property type="nucleotide sequence ID" value="NZ_JAUSUD010000033.1"/>
</dbReference>
<evidence type="ECO:0000313" key="3">
    <source>
        <dbReference type="EMBL" id="MDQ0233229.1"/>
    </source>
</evidence>
<accession>A0ABT9ZLS1</accession>
<feature type="region of interest" description="Disordered" evidence="1">
    <location>
        <begin position="1"/>
        <end position="35"/>
    </location>
</feature>
<evidence type="ECO:0000313" key="4">
    <source>
        <dbReference type="Proteomes" id="UP001234495"/>
    </source>
</evidence>
<keyword evidence="4" id="KW-1185">Reference proteome</keyword>
<evidence type="ECO:0000256" key="2">
    <source>
        <dbReference type="SAM" id="Phobius"/>
    </source>
</evidence>
<reference evidence="3 4" key="1">
    <citation type="submission" date="2023-07" db="EMBL/GenBank/DDBJ databases">
        <title>Genomic Encyclopedia of Type Strains, Phase IV (KMG-IV): sequencing the most valuable type-strain genomes for metagenomic binning, comparative biology and taxonomic classification.</title>
        <authorList>
            <person name="Goeker M."/>
        </authorList>
    </citation>
    <scope>NUCLEOTIDE SEQUENCE [LARGE SCALE GENOMIC DNA]</scope>
    <source>
        <strain evidence="3 4">DSM 29005</strain>
    </source>
</reference>
<evidence type="ECO:0000256" key="1">
    <source>
        <dbReference type="SAM" id="MobiDB-lite"/>
    </source>
</evidence>
<evidence type="ECO:0008006" key="5">
    <source>
        <dbReference type="Google" id="ProtNLM"/>
    </source>
</evidence>
<protein>
    <recommendedName>
        <fullName evidence="5">DNA-directed RNA polymerase subunit beta</fullName>
    </recommendedName>
</protein>
<sequence length="99" mass="11229">MVAKESTKVTSREEMKNGKKAKETKQVQEGTTRTKQKEKVRLRIRLLPIWIRVLLVLIFMVVSTLVGIIVGYGIIGNGKPADALDKSTWQHIIDLVEKE</sequence>
<comment type="caution">
    <text evidence="3">The sequence shown here is derived from an EMBL/GenBank/DDBJ whole genome shotgun (WGS) entry which is preliminary data.</text>
</comment>
<keyword evidence="2" id="KW-0812">Transmembrane</keyword>
<keyword evidence="2" id="KW-0472">Membrane</keyword>
<feature type="compositionally biased region" description="Basic and acidic residues" evidence="1">
    <location>
        <begin position="1"/>
        <end position="26"/>
    </location>
</feature>
<gene>
    <name evidence="3" type="ORF">J2S19_004571</name>
</gene>
<organism evidence="3 4">
    <name type="scientific">Metabacillus malikii</name>
    <dbReference type="NCBI Taxonomy" id="1504265"/>
    <lineage>
        <taxon>Bacteria</taxon>
        <taxon>Bacillati</taxon>
        <taxon>Bacillota</taxon>
        <taxon>Bacilli</taxon>
        <taxon>Bacillales</taxon>
        <taxon>Bacillaceae</taxon>
        <taxon>Metabacillus</taxon>
    </lineage>
</organism>
<dbReference type="Pfam" id="PF11772">
    <property type="entry name" value="EpuA"/>
    <property type="match status" value="1"/>
</dbReference>
<dbReference type="Proteomes" id="UP001234495">
    <property type="component" value="Unassembled WGS sequence"/>
</dbReference>
<dbReference type="EMBL" id="JAUSUD010000033">
    <property type="protein sequence ID" value="MDQ0233229.1"/>
    <property type="molecule type" value="Genomic_DNA"/>
</dbReference>
<name>A0ABT9ZLS1_9BACI</name>
<dbReference type="InterPro" id="IPR024596">
    <property type="entry name" value="RNApol_su_b/EpuA"/>
</dbReference>